<sequence>MSRTGEASAHARARLRSFNGAVTVLGLISILVIGIVVFANTGGDAAGSGPVTTSEDYYSPWEDPAPVAATAEGETWSGRGQQYIPLTGLTPGEPLTLTFLDDSDFSDFFLTPGGPGESEAAVSFDSYSDIGDYLIPSASEMTLWPRTRSADPWSVRVKPVTLDTASGAISATSARTFLYTGSATAARVTVSGRASIEIVTEQGIEDTYPWFEDGSQSIAWPDTSSAVFIVDSSGSSSWTISFYEPDPQATPTPTPAPTEGGGADE</sequence>
<protein>
    <submittedName>
        <fullName evidence="3">Uncharacterized protein</fullName>
    </submittedName>
</protein>
<gene>
    <name evidence="3" type="ORF">WDU99_01060</name>
</gene>
<evidence type="ECO:0000313" key="3">
    <source>
        <dbReference type="EMBL" id="MEJ1086900.1"/>
    </source>
</evidence>
<evidence type="ECO:0000313" key="4">
    <source>
        <dbReference type="Proteomes" id="UP001371224"/>
    </source>
</evidence>
<dbReference type="EMBL" id="JBBDGM010000001">
    <property type="protein sequence ID" value="MEJ1086900.1"/>
    <property type="molecule type" value="Genomic_DNA"/>
</dbReference>
<evidence type="ECO:0000256" key="1">
    <source>
        <dbReference type="SAM" id="MobiDB-lite"/>
    </source>
</evidence>
<name>A0ABU8L6E6_9MICO</name>
<organism evidence="3 4">
    <name type="scientific">Microbacterium bandirmense</name>
    <dbReference type="NCBI Taxonomy" id="3122050"/>
    <lineage>
        <taxon>Bacteria</taxon>
        <taxon>Bacillati</taxon>
        <taxon>Actinomycetota</taxon>
        <taxon>Actinomycetes</taxon>
        <taxon>Micrococcales</taxon>
        <taxon>Microbacteriaceae</taxon>
        <taxon>Microbacterium</taxon>
    </lineage>
</organism>
<keyword evidence="2" id="KW-0472">Membrane</keyword>
<dbReference type="Proteomes" id="UP001371224">
    <property type="component" value="Unassembled WGS sequence"/>
</dbReference>
<comment type="caution">
    <text evidence="3">The sequence shown here is derived from an EMBL/GenBank/DDBJ whole genome shotgun (WGS) entry which is preliminary data.</text>
</comment>
<accession>A0ABU8L6E6</accession>
<keyword evidence="4" id="KW-1185">Reference proteome</keyword>
<evidence type="ECO:0000256" key="2">
    <source>
        <dbReference type="SAM" id="Phobius"/>
    </source>
</evidence>
<keyword evidence="2" id="KW-0812">Transmembrane</keyword>
<keyword evidence="2" id="KW-1133">Transmembrane helix</keyword>
<proteinExistence type="predicted"/>
<feature type="region of interest" description="Disordered" evidence="1">
    <location>
        <begin position="241"/>
        <end position="265"/>
    </location>
</feature>
<dbReference type="RefSeq" id="WP_337330580.1">
    <property type="nucleotide sequence ID" value="NZ_JBBDGM010000001.1"/>
</dbReference>
<reference evidence="3 4" key="1">
    <citation type="submission" date="2024-02" db="EMBL/GenBank/DDBJ databases">
        <authorList>
            <person name="Saticioglu I.B."/>
        </authorList>
    </citation>
    <scope>NUCLEOTIDE SEQUENCE [LARGE SCALE GENOMIC DNA]</scope>
    <source>
        <strain evidence="3 4">Mu-80</strain>
    </source>
</reference>
<feature type="transmembrane region" description="Helical" evidence="2">
    <location>
        <begin position="21"/>
        <end position="39"/>
    </location>
</feature>